<evidence type="ECO:0000256" key="1">
    <source>
        <dbReference type="SAM" id="SignalP"/>
    </source>
</evidence>
<feature type="signal peptide" evidence="1">
    <location>
        <begin position="1"/>
        <end position="22"/>
    </location>
</feature>
<proteinExistence type="predicted"/>
<keyword evidence="3" id="KW-1185">Reference proteome</keyword>
<dbReference type="EMBL" id="JAFIDA010000001">
    <property type="protein sequence ID" value="MBP1326234.1"/>
    <property type="molecule type" value="Genomic_DNA"/>
</dbReference>
<dbReference type="RefSeq" id="WP_209705180.1">
    <property type="nucleotide sequence ID" value="NZ_JAFIDA010000001.1"/>
</dbReference>
<dbReference type="AlphaFoldDB" id="A0A940T3X0"/>
<dbReference type="NCBIfam" id="NF033766">
    <property type="entry name" value="choice_anch_G"/>
    <property type="match status" value="1"/>
</dbReference>
<evidence type="ECO:0008006" key="4">
    <source>
        <dbReference type="Google" id="ProtNLM"/>
    </source>
</evidence>
<protein>
    <recommendedName>
        <fullName evidence="4">Choice-of-anchor G family protein</fullName>
    </recommendedName>
</protein>
<feature type="chain" id="PRO_5038063748" description="Choice-of-anchor G family protein" evidence="1">
    <location>
        <begin position="23"/>
        <end position="527"/>
    </location>
</feature>
<organism evidence="2 3">
    <name type="scientific">Leucobacter exalbidus</name>
    <dbReference type="NCBI Taxonomy" id="662960"/>
    <lineage>
        <taxon>Bacteria</taxon>
        <taxon>Bacillati</taxon>
        <taxon>Actinomycetota</taxon>
        <taxon>Actinomycetes</taxon>
        <taxon>Micrococcales</taxon>
        <taxon>Microbacteriaceae</taxon>
        <taxon>Leucobacter</taxon>
    </lineage>
</organism>
<name>A0A940T3X0_9MICO</name>
<dbReference type="Proteomes" id="UP000675163">
    <property type="component" value="Unassembled WGS sequence"/>
</dbReference>
<accession>A0A940T3X0</accession>
<keyword evidence="1" id="KW-0732">Signal</keyword>
<sequence>MLIGAGWAAPAIMMSQAVPAFAASFDACAPAGTLFDTEAQGRLLGGNLLGIDLDAIAQVVPANAIELASSPESSQTNVSPLSVQLLSSVLLNLNGLGNVLSDVLAFAAPADTGALAQYAYAHEEPGLVEAAALVGYTHGASGAVSDSSGAINFESLKAEAPQLATLSLKAILENLTGPGVAELLAQIADLDLIIGAVGGYARLDSLCQTPDLMTEVERDYVIAYLKLVVKAELIVAGLLQGVIQAIQTITIDTQALTALIGQLLGPIGHLLGTLLNQTLTVKLTVDAASLTAEPIPATQPAGLQIDFNTGELTLDLETLLGGAYDGQLSTLLNNQPPNSQLFVDIPIPGSGVTDIVRGWVIDSLIPRLLDAVYLKVTLGSVSGLLATGLLLEGTLRQFLEGTATATLRVLGAPILGFDALINGLLGGVGQFVLDAITNLLAPAGALNAVFDVLNALLGNVFQVLTNVVAIILNEQWETPQSAAYDANNPKVQTPRYHEAALNVRALGVLNVLDLKLGTGYAGHHTQR</sequence>
<gene>
    <name evidence="2" type="ORF">JOF28_001466</name>
</gene>
<dbReference type="InterPro" id="IPR047900">
    <property type="entry name" value="Choice_anch_G"/>
</dbReference>
<reference evidence="2" key="1">
    <citation type="submission" date="2021-02" db="EMBL/GenBank/DDBJ databases">
        <title>Sequencing the genomes of 1000 actinobacteria strains.</title>
        <authorList>
            <person name="Klenk H.-P."/>
        </authorList>
    </citation>
    <scope>NUCLEOTIDE SEQUENCE</scope>
    <source>
        <strain evidence="2">DSM 22850</strain>
    </source>
</reference>
<comment type="caution">
    <text evidence="2">The sequence shown here is derived from an EMBL/GenBank/DDBJ whole genome shotgun (WGS) entry which is preliminary data.</text>
</comment>
<evidence type="ECO:0000313" key="2">
    <source>
        <dbReference type="EMBL" id="MBP1326234.1"/>
    </source>
</evidence>
<evidence type="ECO:0000313" key="3">
    <source>
        <dbReference type="Proteomes" id="UP000675163"/>
    </source>
</evidence>